<name>A0A8J9W0I0_9NEOP</name>
<gene>
    <name evidence="1" type="ORF">BINO364_LOCUS16725</name>
</gene>
<organism evidence="1 2">
    <name type="scientific">Brenthis ino</name>
    <name type="common">lesser marbled fritillary</name>
    <dbReference type="NCBI Taxonomy" id="405034"/>
    <lineage>
        <taxon>Eukaryota</taxon>
        <taxon>Metazoa</taxon>
        <taxon>Ecdysozoa</taxon>
        <taxon>Arthropoda</taxon>
        <taxon>Hexapoda</taxon>
        <taxon>Insecta</taxon>
        <taxon>Pterygota</taxon>
        <taxon>Neoptera</taxon>
        <taxon>Endopterygota</taxon>
        <taxon>Lepidoptera</taxon>
        <taxon>Glossata</taxon>
        <taxon>Ditrysia</taxon>
        <taxon>Papilionoidea</taxon>
        <taxon>Nymphalidae</taxon>
        <taxon>Heliconiinae</taxon>
        <taxon>Argynnini</taxon>
        <taxon>Brenthis</taxon>
    </lineage>
</organism>
<dbReference type="AlphaFoldDB" id="A0A8J9W0I0"/>
<feature type="non-terminal residue" evidence="1">
    <location>
        <position position="599"/>
    </location>
</feature>
<protein>
    <submittedName>
        <fullName evidence="1">Uncharacterized protein</fullName>
    </submittedName>
</protein>
<evidence type="ECO:0000313" key="2">
    <source>
        <dbReference type="Proteomes" id="UP000838878"/>
    </source>
</evidence>
<accession>A0A8J9W0I0</accession>
<sequence length="599" mass="67044">MKNKQYDYYAINYSDCFNIPVTPCPPRPPCPSIPTCPDHRFHRMGDKYPKLPSRRMGKKLRSTTNVTLPMHMLKGKRRYSPTGRKRNRRTKAYTPPQPCLSAQICNHTGTAICGIEINDKHNRIFLDECDMFEYNCDNHKAYYPTEFSNCLQSPQTTTTNLQTLSSTSIEVNTTTKETTKTSFPESDNVTKATVTEITQMPLNLTTVTVTSVTTSPTTTTTASTSSEPIHSTDTTAMTTNTLTTQLLTTTSTPIQTTIETTTETMTTSMTTNTLTTPSMITTSTPIQTTVETTTKMITKMSTIDDKNTTNATKLTSTTCTARPQNITTSQIKEKQDCCSSTPSIKETSVTTALTEATLTTIYEKNSIKTTTTETTSSKNQSVATLVTCEYPKYCDRPHTWETTAKGETRDFYQILKARYGNRVKILRDTTHWSRRMTPNVNDIDDNFQFGRHNEGRRLLVKGLYTSVTAPAHIVTVLTVTCETTMQYLIILVSIFAFTQARPTFIFTQPYALPGIEYVQSAPVVHAHPAVEQNAASEALLPPELLKSNAFYGNPAIAAGLARESWFAKKEMRVVEREAEKIPRQRIYDIVKSAGFLDRH</sequence>
<proteinExistence type="predicted"/>
<dbReference type="EMBL" id="OV170229">
    <property type="protein sequence ID" value="CAH0731965.1"/>
    <property type="molecule type" value="Genomic_DNA"/>
</dbReference>
<dbReference type="OrthoDB" id="7674957at2759"/>
<keyword evidence="2" id="KW-1185">Reference proteome</keyword>
<reference evidence="1" key="1">
    <citation type="submission" date="2021-12" db="EMBL/GenBank/DDBJ databases">
        <authorList>
            <person name="Martin H S."/>
        </authorList>
    </citation>
    <scope>NUCLEOTIDE SEQUENCE</scope>
</reference>
<evidence type="ECO:0000313" key="1">
    <source>
        <dbReference type="EMBL" id="CAH0731965.1"/>
    </source>
</evidence>
<dbReference type="Proteomes" id="UP000838878">
    <property type="component" value="Chromosome 9"/>
</dbReference>